<feature type="region of interest" description="Disordered" evidence="10">
    <location>
        <begin position="548"/>
        <end position="590"/>
    </location>
</feature>
<dbReference type="InterPro" id="IPR000387">
    <property type="entry name" value="Tyr_Pase_dom"/>
</dbReference>
<dbReference type="SMART" id="SM00194">
    <property type="entry name" value="PTPc"/>
    <property type="match status" value="1"/>
</dbReference>
<keyword evidence="5" id="KW-0378">Hydrolase</keyword>
<feature type="compositionally biased region" description="Low complexity" evidence="10">
    <location>
        <begin position="492"/>
        <end position="505"/>
    </location>
</feature>
<feature type="compositionally biased region" description="Polar residues" evidence="10">
    <location>
        <begin position="320"/>
        <end position="334"/>
    </location>
</feature>
<dbReference type="PANTHER" id="PTHR46957">
    <property type="entry name" value="CYTOKINE RECEPTOR"/>
    <property type="match status" value="1"/>
</dbReference>
<name>A0A8S1C4I5_9INSE</name>
<evidence type="ECO:0000313" key="14">
    <source>
        <dbReference type="EMBL" id="CAB3362834.1"/>
    </source>
</evidence>
<feature type="compositionally biased region" description="Polar residues" evidence="10">
    <location>
        <begin position="989"/>
        <end position="1004"/>
    </location>
</feature>
<keyword evidence="7" id="KW-0472">Membrane</keyword>
<dbReference type="Gene3D" id="3.90.190.10">
    <property type="entry name" value="Protein tyrosine phosphatase superfamily"/>
    <property type="match status" value="1"/>
</dbReference>
<feature type="compositionally biased region" description="Polar residues" evidence="10">
    <location>
        <begin position="386"/>
        <end position="401"/>
    </location>
</feature>
<evidence type="ECO:0000259" key="13">
    <source>
        <dbReference type="PROSITE" id="PS50056"/>
    </source>
</evidence>
<feature type="compositionally biased region" description="Polar residues" evidence="10">
    <location>
        <begin position="197"/>
        <end position="229"/>
    </location>
</feature>
<evidence type="ECO:0000259" key="12">
    <source>
        <dbReference type="PROSITE" id="PS50055"/>
    </source>
</evidence>
<feature type="region of interest" description="Disordered" evidence="10">
    <location>
        <begin position="186"/>
        <end position="273"/>
    </location>
</feature>
<dbReference type="InterPro" id="IPR041201">
    <property type="entry name" value="PTPRJ_TM"/>
</dbReference>
<feature type="compositionally biased region" description="Polar residues" evidence="10">
    <location>
        <begin position="1545"/>
        <end position="1560"/>
    </location>
</feature>
<feature type="compositionally biased region" description="Polar residues" evidence="10">
    <location>
        <begin position="548"/>
        <end position="559"/>
    </location>
</feature>
<dbReference type="SUPFAM" id="SSF52799">
    <property type="entry name" value="(Phosphotyrosine protein) phosphatases II"/>
    <property type="match status" value="1"/>
</dbReference>
<dbReference type="SMART" id="SM00404">
    <property type="entry name" value="PTPc_motif"/>
    <property type="match status" value="1"/>
</dbReference>
<dbReference type="GO" id="GO:0004725">
    <property type="term" value="F:protein tyrosine phosphatase activity"/>
    <property type="evidence" value="ECO:0007669"/>
    <property type="project" value="UniProtKB-EC"/>
</dbReference>
<feature type="domain" description="Tyrosine specific protein phosphatases" evidence="13">
    <location>
        <begin position="1405"/>
        <end position="1480"/>
    </location>
</feature>
<feature type="region of interest" description="Disordered" evidence="10">
    <location>
        <begin position="1534"/>
        <end position="1563"/>
    </location>
</feature>
<feature type="compositionally biased region" description="Polar residues" evidence="10">
    <location>
        <begin position="238"/>
        <end position="273"/>
    </location>
</feature>
<evidence type="ECO:0000256" key="1">
    <source>
        <dbReference type="ARBA" id="ARBA00004479"/>
    </source>
</evidence>
<dbReference type="InterPro" id="IPR036116">
    <property type="entry name" value="FN3_sf"/>
</dbReference>
<dbReference type="InterPro" id="IPR016130">
    <property type="entry name" value="Tyr_Pase_AS"/>
</dbReference>
<evidence type="ECO:0000256" key="3">
    <source>
        <dbReference type="ARBA" id="ARBA00022692"/>
    </source>
</evidence>
<dbReference type="PROSITE" id="PS00383">
    <property type="entry name" value="TYR_PHOSPHATASE_1"/>
    <property type="match status" value="1"/>
</dbReference>
<feature type="compositionally biased region" description="Low complexity" evidence="10">
    <location>
        <begin position="50"/>
        <end position="71"/>
    </location>
</feature>
<feature type="region of interest" description="Disordered" evidence="10">
    <location>
        <begin position="1613"/>
        <end position="1658"/>
    </location>
</feature>
<evidence type="ECO:0000256" key="6">
    <source>
        <dbReference type="ARBA" id="ARBA00022912"/>
    </source>
</evidence>
<organism evidence="14 15">
    <name type="scientific">Cloeon dipterum</name>
    <dbReference type="NCBI Taxonomy" id="197152"/>
    <lineage>
        <taxon>Eukaryota</taxon>
        <taxon>Metazoa</taxon>
        <taxon>Ecdysozoa</taxon>
        <taxon>Arthropoda</taxon>
        <taxon>Hexapoda</taxon>
        <taxon>Insecta</taxon>
        <taxon>Pterygota</taxon>
        <taxon>Palaeoptera</taxon>
        <taxon>Ephemeroptera</taxon>
        <taxon>Pisciforma</taxon>
        <taxon>Baetidae</taxon>
        <taxon>Cloeon</taxon>
    </lineage>
</organism>
<dbReference type="PROSITE" id="PS50055">
    <property type="entry name" value="TYR_PHOSPHATASE_PTP"/>
    <property type="match status" value="1"/>
</dbReference>
<dbReference type="InterPro" id="IPR050713">
    <property type="entry name" value="RTP_Phos/Ushers"/>
</dbReference>
<dbReference type="InterPro" id="IPR003595">
    <property type="entry name" value="Tyr_Pase_cat"/>
</dbReference>
<feature type="region of interest" description="Disordered" evidence="10">
    <location>
        <begin position="32"/>
        <end position="72"/>
    </location>
</feature>
<feature type="signal peptide" evidence="11">
    <location>
        <begin position="1"/>
        <end position="21"/>
    </location>
</feature>
<evidence type="ECO:0000256" key="9">
    <source>
        <dbReference type="ARBA" id="ARBA00051722"/>
    </source>
</evidence>
<keyword evidence="7" id="KW-1133">Transmembrane helix</keyword>
<feature type="region of interest" description="Disordered" evidence="10">
    <location>
        <begin position="614"/>
        <end position="692"/>
    </location>
</feature>
<feature type="compositionally biased region" description="Low complexity" evidence="10">
    <location>
        <begin position="653"/>
        <end position="666"/>
    </location>
</feature>
<dbReference type="OrthoDB" id="5854685at2759"/>
<dbReference type="CDD" id="cd00047">
    <property type="entry name" value="PTPc"/>
    <property type="match status" value="1"/>
</dbReference>
<keyword evidence="11" id="KW-0732">Signal</keyword>
<dbReference type="PRINTS" id="PR00700">
    <property type="entry name" value="PRTYPHPHTASE"/>
</dbReference>
<feature type="region of interest" description="Disordered" evidence="10">
    <location>
        <begin position="964"/>
        <end position="1004"/>
    </location>
</feature>
<dbReference type="EC" id="3.1.3.48" evidence="2"/>
<feature type="region of interest" description="Disordered" evidence="10">
    <location>
        <begin position="386"/>
        <end position="453"/>
    </location>
</feature>
<dbReference type="Pfam" id="PF18861">
    <property type="entry name" value="PTP_tm"/>
    <property type="match status" value="1"/>
</dbReference>
<sequence length="1694" mass="184629">MKLREVALVLFLLVLIQGGKGNNVSTEANVNKSIEGKNNGPKALDKSDDSLSSNLSSSDPTEEATVTTPATKNISLPSKVTQPVSTSKWSTSLTTLGVRQPAGVTTGNEQNSARSIVVQRSASINGPPTIQQINASTSAFPSTITLTTIVMGNTSKPRAAITKQTSIPSTSTLITATEEVSSTLISAQDENSKIEENTASIRSKSQTSTENTDSSESGAGNDSTYSSKEPASPDIAKAQQTSTTKNTEFSTATTADGKTQSSEDPTPLTESITSGEPLLVSSALAGSANLSVTTNIAAKSDLTTDRTQQNNANDTKEADTASNSTQRSTTDNPANNTDGTTNSTNTPPVPSLNMSSPATISTGPALLTARTKLKNVALTEKTSIVGTNNGEINGSSARPGQTTEKSSTTNTEEPQGTTKNTEFSTATTADGKTQSSEDPTPLTESMTSGELLPSPQAVKADDLSAISNKAAKSDPTTTDETLARSTQQNIANANNTDGTTNSTNTPPVPFLNMSPPATIPTGPALLTARTKLKNVALTEKTSIVGTNNGEINVSSARPRQTTEKSSTTNTEEPQGTTENTEFSSATTADGDPLLVSSALAGSADLSVTTNNAAKSDLTTDRTQQNNANDTKEAETASNSTQRSTTDNPDAASTEKTSTEKSSTTNEETVRMSNPGPTTSDEYASSLSTNSIETTTTTHDYKKTTENNPPCNSKQVQNLITSSEKWKIVVSWESPCKGKDYTYSITKNETCLNPADPQTTNTNETSMIFDTGLRGDCNYTFSVAARLLNDTTNDTMIVRSKSTSLEKYNAHLKNEKIKAECRWNLSWTPESSGEVAHIEIISETKTKKINATNRGTATVEYTDLELKERVIVKLNLTNDKSVTIPAGESEIYANGTSAVQNLKFIDSQNLLSWEKPETICGSVKYYEVKIKGIKFNNTKEGSLEFRVDENVSQIQENVTAVVTPFGSRDEAGDPSEVKFKKTDDIPPEPSNNAQGNITGSADASKPSTVVISWPKDLFGSNTPVRWEVLIQNSSVANSEADNETGGFTVNAKKPLKWIEFIQGQKGFYRPTKDDWKPKEEGGKYSLVVGTEECNNEKDYCNGLLNPNTKYTYKIRGFSTIGFRDSRALSVETGEYTGVASQIVVSILFIAIAGVVMFGLYYTRRNHPRCIQKAMIYLRPLRQPRDQILEMQEKRPLVSKAIPKDEFSKYLEELLNIDENEETNELAEQFKQLALLSPPPPSTHPENYSAAMIQYNKHKNRYINILPYDSTRVVLKQISPNDPESDYINASYVKGFSGETEYIACQGPRADTAEDFWRMVFEKDVCVIAMVTHLEEKGKEKCHKYFPDMRETIRYEMVAVKCVLQADFPVFTRRTFLVQETNGVLLKTVIHLHFKEWPDFGCPETTDLLLNYTKNLREAANEHKGGLMLVHCSAGVGRTGTLIALDILLQQIRVSTSFNIFDTILQMRYHRINMVQTEAQYKFIHECVRDAIEEEKKNGQWFAIGNGGANKQDPIYQNLNKEKSVSIVTEINEIDDEVDSEIEKSAEGNSTEGTQDQIYQNVNKERPPSIKIEINEVKDKVATNVDLSSVFGQQKPPDIDLIKNHAKNEVDTKIEKSAEHDSPGENQDPIYLNVSQEKPPESQESTNDGSGGKPTQPIIPVLHLANAAEAINENVEMTEEIVPLVEQSETLEVTKL</sequence>
<evidence type="ECO:0000313" key="15">
    <source>
        <dbReference type="Proteomes" id="UP000494165"/>
    </source>
</evidence>
<keyword evidence="6" id="KW-0904">Protein phosphatase</keyword>
<feature type="compositionally biased region" description="Polar residues" evidence="10">
    <location>
        <begin position="414"/>
        <end position="448"/>
    </location>
</feature>
<comment type="caution">
    <text evidence="14">The sequence shown here is derived from an EMBL/GenBank/DDBJ whole genome shotgun (WGS) entry which is preliminary data.</text>
</comment>
<keyword evidence="8" id="KW-0325">Glycoprotein</keyword>
<proteinExistence type="predicted"/>
<feature type="compositionally biased region" description="Low complexity" evidence="10">
    <location>
        <begin position="402"/>
        <end position="413"/>
    </location>
</feature>
<evidence type="ECO:0000256" key="10">
    <source>
        <dbReference type="SAM" id="MobiDB-lite"/>
    </source>
</evidence>
<comment type="subcellular location">
    <subcellularLocation>
        <location evidence="1">Membrane</location>
        <topology evidence="1">Single-pass type I membrane protein</topology>
    </subcellularLocation>
</comment>
<comment type="catalytic activity">
    <reaction evidence="9">
        <text>O-phospho-L-tyrosyl-[protein] + H2O = L-tyrosyl-[protein] + phosphate</text>
        <dbReference type="Rhea" id="RHEA:10684"/>
        <dbReference type="Rhea" id="RHEA-COMP:10136"/>
        <dbReference type="Rhea" id="RHEA-COMP:20101"/>
        <dbReference type="ChEBI" id="CHEBI:15377"/>
        <dbReference type="ChEBI" id="CHEBI:43474"/>
        <dbReference type="ChEBI" id="CHEBI:46858"/>
        <dbReference type="ChEBI" id="CHEBI:61978"/>
        <dbReference type="EC" id="3.1.3.48"/>
    </reaction>
</comment>
<accession>A0A8S1C4I5</accession>
<dbReference type="Pfam" id="PF00102">
    <property type="entry name" value="Y_phosphatase"/>
    <property type="match status" value="1"/>
</dbReference>
<dbReference type="GO" id="GO:0016020">
    <property type="term" value="C:membrane"/>
    <property type="evidence" value="ECO:0007669"/>
    <property type="project" value="UniProtKB-SubCell"/>
</dbReference>
<evidence type="ECO:0000256" key="5">
    <source>
        <dbReference type="ARBA" id="ARBA00022801"/>
    </source>
</evidence>
<evidence type="ECO:0000256" key="7">
    <source>
        <dbReference type="ARBA" id="ARBA00022989"/>
    </source>
</evidence>
<dbReference type="SUPFAM" id="SSF49265">
    <property type="entry name" value="Fibronectin type III"/>
    <property type="match status" value="1"/>
</dbReference>
<dbReference type="EMBL" id="CADEPI010000010">
    <property type="protein sequence ID" value="CAB3362834.1"/>
    <property type="molecule type" value="Genomic_DNA"/>
</dbReference>
<protein>
    <recommendedName>
        <fullName evidence="2">protein-tyrosine-phosphatase</fullName>
        <ecNumber evidence="2">3.1.3.48</ecNumber>
    </recommendedName>
</protein>
<feature type="compositionally biased region" description="Low complexity" evidence="10">
    <location>
        <begin position="563"/>
        <end position="572"/>
    </location>
</feature>
<gene>
    <name evidence="14" type="ORF">CLODIP_2_CD15435</name>
</gene>
<dbReference type="Proteomes" id="UP000494165">
    <property type="component" value="Unassembled WGS sequence"/>
</dbReference>
<feature type="domain" description="Tyrosine-protein phosphatase" evidence="12">
    <location>
        <begin position="1224"/>
        <end position="1489"/>
    </location>
</feature>
<feature type="compositionally biased region" description="Polar residues" evidence="10">
    <location>
        <begin position="573"/>
        <end position="587"/>
    </location>
</feature>
<feature type="region of interest" description="Disordered" evidence="10">
    <location>
        <begin position="490"/>
        <end position="516"/>
    </location>
</feature>
<feature type="region of interest" description="Disordered" evidence="10">
    <location>
        <begin position="301"/>
        <end position="360"/>
    </location>
</feature>
<evidence type="ECO:0000256" key="4">
    <source>
        <dbReference type="ARBA" id="ARBA00022737"/>
    </source>
</evidence>
<keyword evidence="15" id="KW-1185">Reference proteome</keyword>
<feature type="compositionally biased region" description="Low complexity" evidence="10">
    <location>
        <begin position="335"/>
        <end position="346"/>
    </location>
</feature>
<feature type="compositionally biased region" description="Polar residues" evidence="10">
    <location>
        <begin position="670"/>
        <end position="682"/>
    </location>
</feature>
<feature type="compositionally biased region" description="Polar residues" evidence="10">
    <location>
        <begin position="635"/>
        <end position="647"/>
    </location>
</feature>
<feature type="chain" id="PRO_5035806031" description="protein-tyrosine-phosphatase" evidence="11">
    <location>
        <begin position="22"/>
        <end position="1694"/>
    </location>
</feature>
<evidence type="ECO:0000256" key="8">
    <source>
        <dbReference type="ARBA" id="ARBA00023180"/>
    </source>
</evidence>
<dbReference type="PROSITE" id="PS50056">
    <property type="entry name" value="TYR_PHOSPHATASE_2"/>
    <property type="match status" value="1"/>
</dbReference>
<evidence type="ECO:0000256" key="2">
    <source>
        <dbReference type="ARBA" id="ARBA00013064"/>
    </source>
</evidence>
<dbReference type="InterPro" id="IPR029021">
    <property type="entry name" value="Prot-tyrosine_phosphatase-like"/>
</dbReference>
<dbReference type="FunFam" id="3.90.190.10:FF:000102">
    <property type="entry name" value="Receptor-type tyrosine-protein phosphatase"/>
    <property type="match status" value="1"/>
</dbReference>
<evidence type="ECO:0000256" key="11">
    <source>
        <dbReference type="SAM" id="SignalP"/>
    </source>
</evidence>
<keyword evidence="4" id="KW-0677">Repeat</keyword>
<dbReference type="PANTHER" id="PTHR46957:SF3">
    <property type="entry name" value="CYTOKINE RECEPTOR"/>
    <property type="match status" value="1"/>
</dbReference>
<reference evidence="14 15" key="1">
    <citation type="submission" date="2020-04" db="EMBL/GenBank/DDBJ databases">
        <authorList>
            <person name="Alioto T."/>
            <person name="Alioto T."/>
            <person name="Gomez Garrido J."/>
        </authorList>
    </citation>
    <scope>NUCLEOTIDE SEQUENCE [LARGE SCALE GENOMIC DNA]</scope>
</reference>
<keyword evidence="3" id="KW-0812">Transmembrane</keyword>
<dbReference type="GO" id="GO:0048666">
    <property type="term" value="P:neuron development"/>
    <property type="evidence" value="ECO:0007669"/>
    <property type="project" value="UniProtKB-ARBA"/>
</dbReference>
<dbReference type="InterPro" id="IPR000242">
    <property type="entry name" value="PTP_cat"/>
</dbReference>
<feature type="compositionally biased region" description="Basic and acidic residues" evidence="10">
    <location>
        <begin position="966"/>
        <end position="983"/>
    </location>
</feature>